<keyword evidence="7" id="KW-0206">Cytoskeleton</keyword>
<reference evidence="11 12" key="1">
    <citation type="submission" date="2019-09" db="EMBL/GenBank/DDBJ databases">
        <title>Bird 10,000 Genomes (B10K) Project - Family phase.</title>
        <authorList>
            <person name="Zhang G."/>
        </authorList>
    </citation>
    <scope>NUCLEOTIDE SEQUENCE [LARGE SCALE GENOMIC DNA]</scope>
    <source>
        <strain evidence="11">B10K-DU-012-37</strain>
    </source>
</reference>
<keyword evidence="6 9" id="KW-0175">Coiled coil</keyword>
<feature type="coiled-coil region" evidence="9">
    <location>
        <begin position="731"/>
        <end position="765"/>
    </location>
</feature>
<dbReference type="Proteomes" id="UP000544127">
    <property type="component" value="Unassembled WGS sequence"/>
</dbReference>
<evidence type="ECO:0000256" key="3">
    <source>
        <dbReference type="ARBA" id="ARBA00022490"/>
    </source>
</evidence>
<accession>A0A7K6AL31</accession>
<dbReference type="GO" id="GO:0005856">
    <property type="term" value="C:cytoskeleton"/>
    <property type="evidence" value="ECO:0007669"/>
    <property type="project" value="UniProtKB-SubCell"/>
</dbReference>
<feature type="compositionally biased region" description="Basic and acidic residues" evidence="10">
    <location>
        <begin position="660"/>
        <end position="671"/>
    </location>
</feature>
<evidence type="ECO:0000313" key="12">
    <source>
        <dbReference type="Proteomes" id="UP000544127"/>
    </source>
</evidence>
<keyword evidence="3" id="KW-0963">Cytoplasm</keyword>
<keyword evidence="4" id="KW-0853">WD repeat</keyword>
<dbReference type="AlphaFoldDB" id="A0A7K6AL31"/>
<dbReference type="PANTHER" id="PTHR14885">
    <property type="entry name" value="CILIA- AND FLAGELLA-ASSOCIATED PROTEIN 43-RELATED"/>
    <property type="match status" value="1"/>
</dbReference>
<comment type="subcellular location">
    <subcellularLocation>
        <location evidence="1">Cell projection</location>
        <location evidence="1">Cilium</location>
    </subcellularLocation>
    <subcellularLocation>
        <location evidence="2">Cytoplasm</location>
        <location evidence="2">Cytoskeleton</location>
    </subcellularLocation>
</comment>
<gene>
    <name evidence="11" type="primary">Cfap44</name>
    <name evidence="11" type="ORF">UPUEPO_R03807</name>
</gene>
<evidence type="ECO:0000256" key="5">
    <source>
        <dbReference type="ARBA" id="ARBA00022737"/>
    </source>
</evidence>
<feature type="non-terminal residue" evidence="11">
    <location>
        <position position="1029"/>
    </location>
</feature>
<organism evidence="11 12">
    <name type="scientific">Upupa epops</name>
    <name type="common">Eurasian hoopoe</name>
    <dbReference type="NCBI Taxonomy" id="57439"/>
    <lineage>
        <taxon>Eukaryota</taxon>
        <taxon>Metazoa</taxon>
        <taxon>Chordata</taxon>
        <taxon>Craniata</taxon>
        <taxon>Vertebrata</taxon>
        <taxon>Euteleostomi</taxon>
        <taxon>Archelosauria</taxon>
        <taxon>Archosauria</taxon>
        <taxon>Dinosauria</taxon>
        <taxon>Saurischia</taxon>
        <taxon>Theropoda</taxon>
        <taxon>Coelurosauria</taxon>
        <taxon>Aves</taxon>
        <taxon>Neognathae</taxon>
        <taxon>Neoaves</taxon>
        <taxon>Telluraves</taxon>
        <taxon>Coraciimorphae</taxon>
        <taxon>Bucerotiformes</taxon>
        <taxon>Upupidae</taxon>
        <taxon>Upupa</taxon>
    </lineage>
</organism>
<feature type="compositionally biased region" description="Acidic residues" evidence="10">
    <location>
        <begin position="672"/>
        <end position="694"/>
    </location>
</feature>
<sequence>MQNGALRVYPLQDKDLSMNTLKEYWSFNVHDNDYGQIQGISSSYDDRFLITCGGDGNIFTFNILSPEDTHQELKAKIPSPRSGLEEKATEDIEDPNACNIEEVKQKEEYKRIMKEAEGKKKEKREKLIALRHEFLLLLQKNQELPKHMQLNREQFEIDHSFFLELNRQTAQRIQLVQKELAWEREKYLTGLQKLQHQFRDSLEFDTVVVHAIQSDHQISTYRLLAMSEKHSEDKLEQKQAEEKEIITEAKHTRIFEEEAEKLKTPEVRKKTIHYIESRYQQIERCVEKSDKMKAKIMKRKAEWDELYKSKPSDDYENPKDIEEIKAAQKNIRCYKLKTDINYRASEDKCMNTEKAAKRLRTLEMLIHKKKVSMNKEIMSLRDLKVSVIEEIKEFVQKLKSIQAALDLSECLPLPVIPKLHPDEVPENTFEYDTDTLLKFKEEQEAKAKLQEQPEGSPYSHAFKQRLLQTSIKESDPVAQSARVHLKKRASSQIIEQQQIFETEKAEPTEMELEILKREKIKNLYLQETLIKKINALVISFDAELCFLRHKKLKLDVQMKCADLQYMTWHEELLILKSFEKQENLLQGHVNTLISEQEAMQSKLNSYLAQMEDTKCEIVKLQERKKDLYASFQASLGENNKFAHFLTKVLKKKIKSVEKEVGREAGDRKSKEENDEESNLETDEENSGSEDEDSGDLVCPKSCNEALFRNTMQLRQKRLEIEKALTEEKKAAALLRRKYNSLAKKMKALETSLDTASRELETFQWEKQQRLNELHVVVPLKLHQVQYLPNGQMPSDFSQALVFSSQSLDYLQQRIVDLRNENTRQKEIYKEAQKQRKQLIQDKKDMEITIQRLEERCDNLMMKKFGQMVDFEAVQAHSVNICMEKLKVQLMEKEYLHSQELRVWEERILDLQQQLMKLTKENTSKLQQLNQFCLEKQQLETQLASPRNDPGMEFQGTGTTGMKELTRLESQYKQMAHDTALLTEEIHLLRRKDGCLRENLALLYRKNACPFLQPSSPQDSETPGESLPVL</sequence>
<dbReference type="GO" id="GO:0005929">
    <property type="term" value="C:cilium"/>
    <property type="evidence" value="ECO:0007669"/>
    <property type="project" value="UniProtKB-SubCell"/>
</dbReference>
<evidence type="ECO:0000256" key="4">
    <source>
        <dbReference type="ARBA" id="ARBA00022574"/>
    </source>
</evidence>
<feature type="coiled-coil region" evidence="9">
    <location>
        <begin position="900"/>
        <end position="927"/>
    </location>
</feature>
<proteinExistence type="predicted"/>
<dbReference type="PANTHER" id="PTHR14885:SF3">
    <property type="entry name" value="CILIA- AND FLAGELLA-ASSOCIATED PROTEIN 44"/>
    <property type="match status" value="1"/>
</dbReference>
<feature type="coiled-coil region" evidence="9">
    <location>
        <begin position="807"/>
        <end position="862"/>
    </location>
</feature>
<evidence type="ECO:0000256" key="8">
    <source>
        <dbReference type="ARBA" id="ARBA00023273"/>
    </source>
</evidence>
<dbReference type="OrthoDB" id="1935234at2759"/>
<feature type="region of interest" description="Disordered" evidence="10">
    <location>
        <begin position="660"/>
        <end position="697"/>
    </location>
</feature>
<protein>
    <submittedName>
        <fullName evidence="11">CFA44 protein</fullName>
    </submittedName>
</protein>
<evidence type="ECO:0000256" key="1">
    <source>
        <dbReference type="ARBA" id="ARBA00004138"/>
    </source>
</evidence>
<name>A0A7K6AL31_UPUEP</name>
<keyword evidence="8" id="KW-0966">Cell projection</keyword>
<keyword evidence="5" id="KW-0677">Repeat</keyword>
<evidence type="ECO:0000256" key="10">
    <source>
        <dbReference type="SAM" id="MobiDB-lite"/>
    </source>
</evidence>
<evidence type="ECO:0000313" key="11">
    <source>
        <dbReference type="EMBL" id="NWU90059.1"/>
    </source>
</evidence>
<feature type="non-terminal residue" evidence="11">
    <location>
        <position position="1"/>
    </location>
</feature>
<evidence type="ECO:0000256" key="7">
    <source>
        <dbReference type="ARBA" id="ARBA00023212"/>
    </source>
</evidence>
<evidence type="ECO:0000256" key="6">
    <source>
        <dbReference type="ARBA" id="ARBA00023054"/>
    </source>
</evidence>
<evidence type="ECO:0000256" key="9">
    <source>
        <dbReference type="SAM" id="Coils"/>
    </source>
</evidence>
<dbReference type="EMBL" id="VZRI01002007">
    <property type="protein sequence ID" value="NWU90059.1"/>
    <property type="molecule type" value="Genomic_DNA"/>
</dbReference>
<comment type="caution">
    <text evidence="11">The sequence shown here is derived from an EMBL/GenBank/DDBJ whole genome shotgun (WGS) entry which is preliminary data.</text>
</comment>
<feature type="coiled-coil region" evidence="9">
    <location>
        <begin position="106"/>
        <end position="133"/>
    </location>
</feature>
<evidence type="ECO:0000256" key="2">
    <source>
        <dbReference type="ARBA" id="ARBA00004245"/>
    </source>
</evidence>
<keyword evidence="12" id="KW-1185">Reference proteome</keyword>
<feature type="coiled-coil region" evidence="9">
    <location>
        <begin position="603"/>
        <end position="630"/>
    </location>
</feature>